<name>A0A0K2VFJ2_LEPSM</name>
<proteinExistence type="predicted"/>
<accession>A0A0K2VFJ2</accession>
<organism evidence="1">
    <name type="scientific">Lepeophtheirus salmonis</name>
    <name type="common">Salmon louse</name>
    <name type="synonym">Caligus salmonis</name>
    <dbReference type="NCBI Taxonomy" id="72036"/>
    <lineage>
        <taxon>Eukaryota</taxon>
        <taxon>Metazoa</taxon>
        <taxon>Ecdysozoa</taxon>
        <taxon>Arthropoda</taxon>
        <taxon>Crustacea</taxon>
        <taxon>Multicrustacea</taxon>
        <taxon>Hexanauplia</taxon>
        <taxon>Copepoda</taxon>
        <taxon>Siphonostomatoida</taxon>
        <taxon>Caligidae</taxon>
        <taxon>Lepeophtheirus</taxon>
    </lineage>
</organism>
<protein>
    <submittedName>
        <fullName evidence="1">Uncharacterized protein</fullName>
    </submittedName>
</protein>
<dbReference type="AlphaFoldDB" id="A0A0K2VFJ2"/>
<reference evidence="1" key="1">
    <citation type="submission" date="2014-05" db="EMBL/GenBank/DDBJ databases">
        <authorList>
            <person name="Chronopoulou M."/>
        </authorList>
    </citation>
    <scope>NUCLEOTIDE SEQUENCE</scope>
    <source>
        <tissue evidence="1">Whole organism</tissue>
    </source>
</reference>
<dbReference type="EMBL" id="HACA01031581">
    <property type="protein sequence ID" value="CDW48942.1"/>
    <property type="molecule type" value="Transcribed_RNA"/>
</dbReference>
<sequence length="93" mass="10645">MNSIVENIDRSLKPSLFFLTEQLEFCKSKKGPRKYSQSILAMALIWKRASTSLYKLILSEGMLKLPSIRCSTRLSRCFSVNTGLSHQAIKYLK</sequence>
<evidence type="ECO:0000313" key="1">
    <source>
        <dbReference type="EMBL" id="CDW48942.1"/>
    </source>
</evidence>